<accession>A0A016UKI3</accession>
<dbReference type="SUPFAM" id="SSF48371">
    <property type="entry name" value="ARM repeat"/>
    <property type="match status" value="1"/>
</dbReference>
<dbReference type="InterPro" id="IPR027165">
    <property type="entry name" value="CND3"/>
</dbReference>
<dbReference type="GO" id="GO:0000793">
    <property type="term" value="C:condensed chromosome"/>
    <property type="evidence" value="ECO:0007669"/>
    <property type="project" value="TreeGrafter"/>
</dbReference>
<keyword evidence="3" id="KW-1185">Reference proteome</keyword>
<sequence length="754" mass="85269">MGRRRARKASPVPEERPSPSVSPELGFQDDISNERSNDTRTTSAASSRASSVKKRGPRVTLNKDDSNIIAYLEEKITDAFHTVYTTSCGSAGEHYAIEMLQAAFNKVEEQSTANKPRFKTIFFEKIQYRLCFMVESLTSFDSRARVLRFLAKFSLNQWRKGISDFIDFAVQFCEELSCCEDAVVRQNICTFTGFLLGEGRGQDVIGTARVLSVPLRQSLYSILLDRQLDKSGAVRREVIVSLAVIQDDEIPNDFPEALERSPKEVILMGLRDSVADCRLTAAYAVNVVVPEHADFLIDIASSDPVPNVRAAAIRQLAKLPLTFFTEQQRMDLLRGVIFEDEPIVQDVVHNVLISEWLSFIHRQQERRNRRRAQCVAIGGSVTYIKEEIDESTIMNLSQNLRDMKTDHGYGSAAQGLLTVLDFCDDPEAEQLARSSLFVVFDVIREKLQMEHSHLTHFISSLVNDNTFPEVLSTHNYGTLLDRSLSGTDQAQYAFFWRTLIEYCSDRAEDEVDRRECIHMLAPPLTEMCGLVQKLKTSYEPSMDIYCCDEGAAQICDIHQVAILHLLGILRHLDHTDHMGMTEWRCLLLLLLRDHVWSKEITDCAMVDLAEFFFDEKPEQFLATLYDVIAEVIVADNIHSFSKENNGPVTSPPKKPRRSLDLRQEDDYTKRFCMQITHSMLRTGAFTKFSAILQKVYNDIISACLTSSGTQMRIWALEAAAILGTLDGDIARNVLSGAMEALRSDEEALKVEFAL</sequence>
<evidence type="ECO:0008006" key="4">
    <source>
        <dbReference type="Google" id="ProtNLM"/>
    </source>
</evidence>
<dbReference type="Gene3D" id="1.25.10.10">
    <property type="entry name" value="Leucine-rich Repeat Variant"/>
    <property type="match status" value="1"/>
</dbReference>
<dbReference type="PANTHER" id="PTHR14418">
    <property type="entry name" value="CONDENSIN COMPLEX SUBUNIT 3-RELATED"/>
    <property type="match status" value="1"/>
</dbReference>
<dbReference type="STRING" id="53326.A0A016UKI3"/>
<dbReference type="PANTHER" id="PTHR14418:SF5">
    <property type="entry name" value="CONDENSIN COMPLEX SUBUNIT 3"/>
    <property type="match status" value="1"/>
</dbReference>
<dbReference type="AlphaFoldDB" id="A0A016UKI3"/>
<gene>
    <name evidence="2" type="primary">Acey_s0036.g3310</name>
    <name evidence="2" type="ORF">Y032_0036g3310</name>
</gene>
<dbReference type="InterPro" id="IPR016024">
    <property type="entry name" value="ARM-type_fold"/>
</dbReference>
<dbReference type="GO" id="GO:0007076">
    <property type="term" value="P:mitotic chromosome condensation"/>
    <property type="evidence" value="ECO:0007669"/>
    <property type="project" value="InterPro"/>
</dbReference>
<dbReference type="Proteomes" id="UP000024635">
    <property type="component" value="Unassembled WGS sequence"/>
</dbReference>
<evidence type="ECO:0000313" key="3">
    <source>
        <dbReference type="Proteomes" id="UP000024635"/>
    </source>
</evidence>
<name>A0A016UKI3_9BILA</name>
<feature type="region of interest" description="Disordered" evidence="1">
    <location>
        <begin position="1"/>
        <end position="58"/>
    </location>
</feature>
<organism evidence="2 3">
    <name type="scientific">Ancylostoma ceylanicum</name>
    <dbReference type="NCBI Taxonomy" id="53326"/>
    <lineage>
        <taxon>Eukaryota</taxon>
        <taxon>Metazoa</taxon>
        <taxon>Ecdysozoa</taxon>
        <taxon>Nematoda</taxon>
        <taxon>Chromadorea</taxon>
        <taxon>Rhabditida</taxon>
        <taxon>Rhabditina</taxon>
        <taxon>Rhabditomorpha</taxon>
        <taxon>Strongyloidea</taxon>
        <taxon>Ancylostomatidae</taxon>
        <taxon>Ancylostomatinae</taxon>
        <taxon>Ancylostoma</taxon>
    </lineage>
</organism>
<dbReference type="InterPro" id="IPR011989">
    <property type="entry name" value="ARM-like"/>
</dbReference>
<feature type="compositionally biased region" description="Low complexity" evidence="1">
    <location>
        <begin position="39"/>
        <end position="50"/>
    </location>
</feature>
<protein>
    <recommendedName>
        <fullName evidence="4">Nuclear condensin complex subunit 3 C-terminal domain-containing protein</fullName>
    </recommendedName>
</protein>
<evidence type="ECO:0000256" key="1">
    <source>
        <dbReference type="SAM" id="MobiDB-lite"/>
    </source>
</evidence>
<proteinExistence type="predicted"/>
<dbReference type="EMBL" id="JARK01001372">
    <property type="protein sequence ID" value="EYC15710.1"/>
    <property type="molecule type" value="Genomic_DNA"/>
</dbReference>
<dbReference type="GO" id="GO:0005737">
    <property type="term" value="C:cytoplasm"/>
    <property type="evidence" value="ECO:0007669"/>
    <property type="project" value="TreeGrafter"/>
</dbReference>
<reference evidence="3" key="1">
    <citation type="journal article" date="2015" name="Nat. Genet.">
        <title>The genome and transcriptome of the zoonotic hookworm Ancylostoma ceylanicum identify infection-specific gene families.</title>
        <authorList>
            <person name="Schwarz E.M."/>
            <person name="Hu Y."/>
            <person name="Antoshechkin I."/>
            <person name="Miller M.M."/>
            <person name="Sternberg P.W."/>
            <person name="Aroian R.V."/>
        </authorList>
    </citation>
    <scope>NUCLEOTIDE SEQUENCE</scope>
    <source>
        <strain evidence="3">HY135</strain>
    </source>
</reference>
<dbReference type="OrthoDB" id="5874409at2759"/>
<dbReference type="GO" id="GO:0000796">
    <property type="term" value="C:condensin complex"/>
    <property type="evidence" value="ECO:0007669"/>
    <property type="project" value="InterPro"/>
</dbReference>
<comment type="caution">
    <text evidence="2">The sequence shown here is derived from an EMBL/GenBank/DDBJ whole genome shotgun (WGS) entry which is preliminary data.</text>
</comment>
<evidence type="ECO:0000313" key="2">
    <source>
        <dbReference type="EMBL" id="EYC15710.1"/>
    </source>
</evidence>